<dbReference type="KEGG" id="psl:Psta_0881"/>
<protein>
    <submittedName>
        <fullName evidence="1">Squalene synthase HpnC</fullName>
    </submittedName>
</protein>
<dbReference type="InterPro" id="IPR017827">
    <property type="entry name" value="HSQ_synthase_HpnC"/>
</dbReference>
<dbReference type="GO" id="GO:0051996">
    <property type="term" value="F:squalene synthase [NAD(P)H] activity"/>
    <property type="evidence" value="ECO:0007669"/>
    <property type="project" value="InterPro"/>
</dbReference>
<dbReference type="Pfam" id="PF00494">
    <property type="entry name" value="SQS_PSY"/>
    <property type="match status" value="1"/>
</dbReference>
<dbReference type="Proteomes" id="UP000001887">
    <property type="component" value="Chromosome"/>
</dbReference>
<dbReference type="STRING" id="530564.Psta_0881"/>
<dbReference type="EMBL" id="CP001848">
    <property type="protein sequence ID" value="ADB15566.1"/>
    <property type="molecule type" value="Genomic_DNA"/>
</dbReference>
<dbReference type="InterPro" id="IPR008949">
    <property type="entry name" value="Isoprenoid_synthase_dom_sf"/>
</dbReference>
<organism evidence="1 2">
    <name type="scientific">Pirellula staleyi (strain ATCC 27377 / DSM 6068 / ICPB 4128)</name>
    <name type="common">Pirella staleyi</name>
    <dbReference type="NCBI Taxonomy" id="530564"/>
    <lineage>
        <taxon>Bacteria</taxon>
        <taxon>Pseudomonadati</taxon>
        <taxon>Planctomycetota</taxon>
        <taxon>Planctomycetia</taxon>
        <taxon>Pirellulales</taxon>
        <taxon>Pirellulaceae</taxon>
        <taxon>Pirellula</taxon>
    </lineage>
</organism>
<evidence type="ECO:0000313" key="2">
    <source>
        <dbReference type="Proteomes" id="UP000001887"/>
    </source>
</evidence>
<dbReference type="OrthoDB" id="9787280at2"/>
<reference evidence="1 2" key="1">
    <citation type="journal article" date="2009" name="Stand. Genomic Sci.">
        <title>Complete genome sequence of Pirellula staleyi type strain (ATCC 27377).</title>
        <authorList>
            <person name="Clum A."/>
            <person name="Tindall B.J."/>
            <person name="Sikorski J."/>
            <person name="Ivanova N."/>
            <person name="Mavrommatis K."/>
            <person name="Lucas S."/>
            <person name="Glavina del Rio T."/>
            <person name="Nolan M."/>
            <person name="Chen F."/>
            <person name="Tice H."/>
            <person name="Pitluck S."/>
            <person name="Cheng J.F."/>
            <person name="Chertkov O."/>
            <person name="Brettin T."/>
            <person name="Han C."/>
            <person name="Detter J.C."/>
            <person name="Kuske C."/>
            <person name="Bruce D."/>
            <person name="Goodwin L."/>
            <person name="Ovchinikova G."/>
            <person name="Pati A."/>
            <person name="Mikhailova N."/>
            <person name="Chen A."/>
            <person name="Palaniappan K."/>
            <person name="Land M."/>
            <person name="Hauser L."/>
            <person name="Chang Y.J."/>
            <person name="Jeffries C.D."/>
            <person name="Chain P."/>
            <person name="Rohde M."/>
            <person name="Goker M."/>
            <person name="Bristow J."/>
            <person name="Eisen J.A."/>
            <person name="Markowitz V."/>
            <person name="Hugenholtz P."/>
            <person name="Kyrpides N.C."/>
            <person name="Klenk H.P."/>
            <person name="Lapidus A."/>
        </authorList>
    </citation>
    <scope>NUCLEOTIDE SEQUENCE [LARGE SCALE GENOMIC DNA]</scope>
    <source>
        <strain evidence="2">ATCC 27377 / DSM 6068 / ICPB 4128</strain>
    </source>
</reference>
<dbReference type="SUPFAM" id="SSF48576">
    <property type="entry name" value="Terpenoid synthases"/>
    <property type="match status" value="1"/>
</dbReference>
<dbReference type="InterPro" id="IPR033904">
    <property type="entry name" value="Trans_IPPS_HH"/>
</dbReference>
<dbReference type="InterPro" id="IPR002060">
    <property type="entry name" value="Squ/phyt_synthse"/>
</dbReference>
<dbReference type="Gene3D" id="1.10.600.10">
    <property type="entry name" value="Farnesyl Diphosphate Synthase"/>
    <property type="match status" value="1"/>
</dbReference>
<accession>D2R770</accession>
<dbReference type="SFLD" id="SFLDG01212">
    <property type="entry name" value="Phytoene_synthase_like"/>
    <property type="match status" value="1"/>
</dbReference>
<proteinExistence type="predicted"/>
<dbReference type="SFLD" id="SFLDS00005">
    <property type="entry name" value="Isoprenoid_Synthase_Type_I"/>
    <property type="match status" value="1"/>
</dbReference>
<dbReference type="NCBIfam" id="TIGR03464">
    <property type="entry name" value="HpnC"/>
    <property type="match status" value="1"/>
</dbReference>
<dbReference type="PANTHER" id="PTHR31480">
    <property type="entry name" value="BIFUNCTIONAL LYCOPENE CYCLASE/PHYTOENE SYNTHASE"/>
    <property type="match status" value="1"/>
</dbReference>
<sequence length="309" mass="35635">MDLAAELLRYGPEAPTRGVPTLAESQAYCRQLAREHYENFQVVHLFLPHHLRDHFASLYAYCRWADDLADEAKTPEEATHLLGWWQQQLDALEQGQNATHPVFVALAATVQAKQLSFAPLHDLLSAFRQDQQTTRYATWRELDDYCRRSANPVGRLVLELADVRDDVSMALSDFVCTGLQLINFWQDLRRDFERGRIYLPAEALGGTEIDRERLLDYQTDSDLQMVLEAAVVDARQSIRRGWDLLPRVPREFRRSIELFIRGGLAICDAVRDANYQPLVRRPVLSKWKKLSLLAITFWPFRTIPKGVLT</sequence>
<evidence type="ECO:0000313" key="1">
    <source>
        <dbReference type="EMBL" id="ADB15566.1"/>
    </source>
</evidence>
<dbReference type="GO" id="GO:0016114">
    <property type="term" value="P:terpenoid biosynthetic process"/>
    <property type="evidence" value="ECO:0007669"/>
    <property type="project" value="UniProtKB-ARBA"/>
</dbReference>
<keyword evidence="2" id="KW-1185">Reference proteome</keyword>
<dbReference type="SFLD" id="SFLDG01018">
    <property type="entry name" value="Squalene/Phytoene_Synthase_Lik"/>
    <property type="match status" value="1"/>
</dbReference>
<dbReference type="GO" id="GO:0004311">
    <property type="term" value="F:geranylgeranyl diphosphate synthase activity"/>
    <property type="evidence" value="ECO:0007669"/>
    <property type="project" value="InterPro"/>
</dbReference>
<dbReference type="CDD" id="cd00683">
    <property type="entry name" value="Trans_IPPS_HH"/>
    <property type="match status" value="1"/>
</dbReference>
<dbReference type="AlphaFoldDB" id="D2R770"/>
<dbReference type="HOGENOM" id="CLU_037269_0_1_0"/>
<gene>
    <name evidence="1" type="ordered locus">Psta_0881</name>
</gene>
<name>D2R770_PIRSD</name>
<dbReference type="InterPro" id="IPR044843">
    <property type="entry name" value="Trans_IPPS_bact-type"/>
</dbReference>
<dbReference type="eggNOG" id="COG1562">
    <property type="taxonomic scope" value="Bacteria"/>
</dbReference>